<feature type="domain" description="ABC transmembrane type-1" evidence="8">
    <location>
        <begin position="88"/>
        <end position="302"/>
    </location>
</feature>
<proteinExistence type="inferred from homology"/>
<comment type="caution">
    <text evidence="9">The sequence shown here is derived from an EMBL/GenBank/DDBJ whole genome shotgun (WGS) entry which is preliminary data.</text>
</comment>
<evidence type="ECO:0000256" key="3">
    <source>
        <dbReference type="ARBA" id="ARBA00022475"/>
    </source>
</evidence>
<dbReference type="EMBL" id="BMFV01000023">
    <property type="protein sequence ID" value="GGH84785.1"/>
    <property type="molecule type" value="Genomic_DNA"/>
</dbReference>
<accession>A0A8J2ZYL1</accession>
<evidence type="ECO:0000256" key="5">
    <source>
        <dbReference type="ARBA" id="ARBA00022989"/>
    </source>
</evidence>
<organism evidence="9 10">
    <name type="scientific">Pullulanibacillus pueri</name>
    <dbReference type="NCBI Taxonomy" id="1437324"/>
    <lineage>
        <taxon>Bacteria</taxon>
        <taxon>Bacillati</taxon>
        <taxon>Bacillota</taxon>
        <taxon>Bacilli</taxon>
        <taxon>Bacillales</taxon>
        <taxon>Sporolactobacillaceae</taxon>
        <taxon>Pullulanibacillus</taxon>
    </lineage>
</organism>
<sequence>MHTEVPKNTKTKRPRTKKTLSLKQKEGLQGYIFISPWIIGFLCITAGPLLFSLYGSFTNYDVTSRMDFIGLSNYIKMVTNDDLFWISLGNTIYYVVISVPLTVFGAVLLAVLLNQGIPGLRIFRTIYYLPTVLSGVGVYLLWMQLLNPTTGLVNTMLSWIGIQGPAWLLDPNWTKPALIFMKFWSLGGGMLLYLASLQGVPKSLYEAAEIDGANAFKRFIHITLPMISPVIFFEFVTGIIGGFQVFQEAYVMTDNGDGGPANSLVFFNLHMWDKAFNVFDMGYAMAMSWVLFIIILILTLINLKLAPRWVHYQGGDQK</sequence>
<evidence type="ECO:0000256" key="6">
    <source>
        <dbReference type="ARBA" id="ARBA00023136"/>
    </source>
</evidence>
<dbReference type="SUPFAM" id="SSF161098">
    <property type="entry name" value="MetI-like"/>
    <property type="match status" value="1"/>
</dbReference>
<feature type="transmembrane region" description="Helical" evidence="7">
    <location>
        <begin position="177"/>
        <end position="195"/>
    </location>
</feature>
<reference evidence="9" key="2">
    <citation type="submission" date="2020-09" db="EMBL/GenBank/DDBJ databases">
        <authorList>
            <person name="Sun Q."/>
            <person name="Zhou Y."/>
        </authorList>
    </citation>
    <scope>NUCLEOTIDE SEQUENCE</scope>
    <source>
        <strain evidence="9">CGMCC 1.12777</strain>
    </source>
</reference>
<dbReference type="InterPro" id="IPR035906">
    <property type="entry name" value="MetI-like_sf"/>
</dbReference>
<keyword evidence="5 7" id="KW-1133">Transmembrane helix</keyword>
<keyword evidence="6 7" id="KW-0472">Membrane</keyword>
<evidence type="ECO:0000256" key="2">
    <source>
        <dbReference type="ARBA" id="ARBA00022448"/>
    </source>
</evidence>
<dbReference type="InterPro" id="IPR051393">
    <property type="entry name" value="ABC_transporter_permease"/>
</dbReference>
<dbReference type="Gene3D" id="1.10.3720.10">
    <property type="entry name" value="MetI-like"/>
    <property type="match status" value="1"/>
</dbReference>
<keyword evidence="4 7" id="KW-0812">Transmembrane</keyword>
<dbReference type="Pfam" id="PF00528">
    <property type="entry name" value="BPD_transp_1"/>
    <property type="match status" value="1"/>
</dbReference>
<reference evidence="9" key="1">
    <citation type="journal article" date="2014" name="Int. J. Syst. Evol. Microbiol.">
        <title>Complete genome sequence of Corynebacterium casei LMG S-19264T (=DSM 44701T), isolated from a smear-ripened cheese.</title>
        <authorList>
            <consortium name="US DOE Joint Genome Institute (JGI-PGF)"/>
            <person name="Walter F."/>
            <person name="Albersmeier A."/>
            <person name="Kalinowski J."/>
            <person name="Ruckert C."/>
        </authorList>
    </citation>
    <scope>NUCLEOTIDE SEQUENCE</scope>
    <source>
        <strain evidence="9">CGMCC 1.12777</strain>
    </source>
</reference>
<dbReference type="RefSeq" id="WP_188498066.1">
    <property type="nucleotide sequence ID" value="NZ_BMFV01000023.1"/>
</dbReference>
<evidence type="ECO:0000256" key="7">
    <source>
        <dbReference type="RuleBase" id="RU363032"/>
    </source>
</evidence>
<dbReference type="AlphaFoldDB" id="A0A8J2ZYL1"/>
<evidence type="ECO:0000313" key="10">
    <source>
        <dbReference type="Proteomes" id="UP000656813"/>
    </source>
</evidence>
<name>A0A8J2ZYL1_9BACL</name>
<evidence type="ECO:0000256" key="1">
    <source>
        <dbReference type="ARBA" id="ARBA00004651"/>
    </source>
</evidence>
<feature type="transmembrane region" description="Helical" evidence="7">
    <location>
        <begin position="125"/>
        <end position="142"/>
    </location>
</feature>
<dbReference type="GO" id="GO:0005886">
    <property type="term" value="C:plasma membrane"/>
    <property type="evidence" value="ECO:0007669"/>
    <property type="project" value="UniProtKB-SubCell"/>
</dbReference>
<dbReference type="PANTHER" id="PTHR30193">
    <property type="entry name" value="ABC TRANSPORTER PERMEASE PROTEIN"/>
    <property type="match status" value="1"/>
</dbReference>
<dbReference type="CDD" id="cd06261">
    <property type="entry name" value="TM_PBP2"/>
    <property type="match status" value="1"/>
</dbReference>
<feature type="transmembrane region" description="Helical" evidence="7">
    <location>
        <begin position="31"/>
        <end position="54"/>
    </location>
</feature>
<comment type="similarity">
    <text evidence="7">Belongs to the binding-protein-dependent transport system permease family.</text>
</comment>
<keyword evidence="2 7" id="KW-0813">Transport</keyword>
<feature type="transmembrane region" description="Helical" evidence="7">
    <location>
        <begin position="92"/>
        <end position="113"/>
    </location>
</feature>
<evidence type="ECO:0000259" key="8">
    <source>
        <dbReference type="PROSITE" id="PS50928"/>
    </source>
</evidence>
<dbReference type="InterPro" id="IPR000515">
    <property type="entry name" value="MetI-like"/>
</dbReference>
<dbReference type="GO" id="GO:0055085">
    <property type="term" value="P:transmembrane transport"/>
    <property type="evidence" value="ECO:0007669"/>
    <property type="project" value="InterPro"/>
</dbReference>
<feature type="transmembrane region" description="Helical" evidence="7">
    <location>
        <begin position="226"/>
        <end position="246"/>
    </location>
</feature>
<keyword evidence="10" id="KW-1185">Reference proteome</keyword>
<dbReference type="PANTHER" id="PTHR30193:SF1">
    <property type="entry name" value="ABC TRANSPORTER PERMEASE PROTEIN YESP-RELATED"/>
    <property type="match status" value="1"/>
</dbReference>
<feature type="transmembrane region" description="Helical" evidence="7">
    <location>
        <begin position="281"/>
        <end position="303"/>
    </location>
</feature>
<gene>
    <name evidence="9" type="ORF">GCM10007096_28670</name>
</gene>
<evidence type="ECO:0000256" key="4">
    <source>
        <dbReference type="ARBA" id="ARBA00022692"/>
    </source>
</evidence>
<protein>
    <submittedName>
        <fullName evidence="9">Spermidine/putrescine ABC transporter permease</fullName>
    </submittedName>
</protein>
<dbReference type="Proteomes" id="UP000656813">
    <property type="component" value="Unassembled WGS sequence"/>
</dbReference>
<evidence type="ECO:0000313" key="9">
    <source>
        <dbReference type="EMBL" id="GGH84785.1"/>
    </source>
</evidence>
<dbReference type="PROSITE" id="PS50928">
    <property type="entry name" value="ABC_TM1"/>
    <property type="match status" value="1"/>
</dbReference>
<keyword evidence="3" id="KW-1003">Cell membrane</keyword>
<comment type="subcellular location">
    <subcellularLocation>
        <location evidence="1 7">Cell membrane</location>
        <topology evidence="1 7">Multi-pass membrane protein</topology>
    </subcellularLocation>
</comment>